<accession>A0ABW7I3I1</accession>
<dbReference type="EMBL" id="JBIHMM010000001">
    <property type="protein sequence ID" value="MFH0252728.1"/>
    <property type="molecule type" value="Genomic_DNA"/>
</dbReference>
<name>A0ABW7I3I1_9RHOB</name>
<keyword evidence="2" id="KW-1185">Reference proteome</keyword>
<gene>
    <name evidence="1" type="ORF">ACGRVM_02420</name>
</gene>
<proteinExistence type="predicted"/>
<evidence type="ECO:0000313" key="2">
    <source>
        <dbReference type="Proteomes" id="UP001607157"/>
    </source>
</evidence>
<evidence type="ECO:0000313" key="1">
    <source>
        <dbReference type="EMBL" id="MFH0252728.1"/>
    </source>
</evidence>
<dbReference type="RefSeq" id="WP_377169057.1">
    <property type="nucleotide sequence ID" value="NZ_JBHTJC010000001.1"/>
</dbReference>
<sequence>MNTRWLMRMARWAQNPPSWGRVKFVFAIIGICVALYTAERIWGWPDALTPDPVTHRGLKP</sequence>
<reference evidence="1 2" key="1">
    <citation type="submission" date="2024-10" db="EMBL/GenBank/DDBJ databases">
        <authorList>
            <person name="Yang X.-N."/>
        </authorList>
    </citation>
    <scope>NUCLEOTIDE SEQUENCE [LARGE SCALE GENOMIC DNA]</scope>
    <source>
        <strain evidence="1 2">CAU 1059</strain>
    </source>
</reference>
<protein>
    <submittedName>
        <fullName evidence="1">Uncharacterized protein</fullName>
    </submittedName>
</protein>
<organism evidence="1 2">
    <name type="scientific">Roseovarius aquimarinus</name>
    <dbReference type="NCBI Taxonomy" id="1229156"/>
    <lineage>
        <taxon>Bacteria</taxon>
        <taxon>Pseudomonadati</taxon>
        <taxon>Pseudomonadota</taxon>
        <taxon>Alphaproteobacteria</taxon>
        <taxon>Rhodobacterales</taxon>
        <taxon>Roseobacteraceae</taxon>
        <taxon>Roseovarius</taxon>
    </lineage>
</organism>
<dbReference type="Proteomes" id="UP001607157">
    <property type="component" value="Unassembled WGS sequence"/>
</dbReference>
<comment type="caution">
    <text evidence="1">The sequence shown here is derived from an EMBL/GenBank/DDBJ whole genome shotgun (WGS) entry which is preliminary data.</text>
</comment>